<dbReference type="PANTHER" id="PTHR21485">
    <property type="entry name" value="HAD SUPERFAMILY MEMBERS CMAS AND KDSC"/>
    <property type="match status" value="1"/>
</dbReference>
<evidence type="ECO:0000313" key="2">
    <source>
        <dbReference type="Proteomes" id="UP000198518"/>
    </source>
</evidence>
<protein>
    <submittedName>
        <fullName evidence="1">N-acylneuraminate cytidylyltransferase</fullName>
    </submittedName>
</protein>
<dbReference type="Pfam" id="PF02348">
    <property type="entry name" value="CTP_transf_3"/>
    <property type="match status" value="1"/>
</dbReference>
<dbReference type="CDD" id="cd02513">
    <property type="entry name" value="CMP-NeuAc_Synthase"/>
    <property type="match status" value="1"/>
</dbReference>
<dbReference type="GO" id="GO:0008781">
    <property type="term" value="F:N-acylneuraminate cytidylyltransferase activity"/>
    <property type="evidence" value="ECO:0007669"/>
    <property type="project" value="TreeGrafter"/>
</dbReference>
<dbReference type="SUPFAM" id="SSF53448">
    <property type="entry name" value="Nucleotide-diphospho-sugar transferases"/>
    <property type="match status" value="1"/>
</dbReference>
<dbReference type="InterPro" id="IPR050793">
    <property type="entry name" value="CMP-NeuNAc_synthase"/>
</dbReference>
<dbReference type="AlphaFoldDB" id="A0A1I0MTZ9"/>
<dbReference type="Gene3D" id="3.90.550.10">
    <property type="entry name" value="Spore Coat Polysaccharide Biosynthesis Protein SpsA, Chain A"/>
    <property type="match status" value="1"/>
</dbReference>
<keyword evidence="1" id="KW-0808">Transferase</keyword>
<dbReference type="InterPro" id="IPR003329">
    <property type="entry name" value="Cytidylyl_trans"/>
</dbReference>
<dbReference type="PANTHER" id="PTHR21485:SF6">
    <property type="entry name" value="N-ACYLNEURAMINATE CYTIDYLYLTRANSFERASE-RELATED"/>
    <property type="match status" value="1"/>
</dbReference>
<dbReference type="OrthoDB" id="10155at2157"/>
<sequence length="233" mass="26403">MTDVLCTICARSGSKGVPRKNIREVGGKPLIAHSIEQALAWDRANEVVVSTDDDEIRTIANEYGASAPFLRPEKLSTDEAAKVPVIQHALTETEKRERKEYDYIVDIDATAPLRDVTDIEDCFQVALEDSVSNAYTVTDADKNPYFNLVELDEDDYAHLSKELPDDVIRRQEAPPVYAMNASVYVYERDFLVRTDTVHGERTKVSIMPRERSVDIDTPLDLRFVEFLMECKDV</sequence>
<dbReference type="STRING" id="355548.SAMN04487945_0349"/>
<evidence type="ECO:0000313" key="1">
    <source>
        <dbReference type="EMBL" id="SEV91831.1"/>
    </source>
</evidence>
<gene>
    <name evidence="1" type="ORF">SAMN04487945_0349</name>
</gene>
<name>A0A1I0MTZ9_9EURY</name>
<organism evidence="1 2">
    <name type="scientific">Halobacterium jilantaiense</name>
    <dbReference type="NCBI Taxonomy" id="355548"/>
    <lineage>
        <taxon>Archaea</taxon>
        <taxon>Methanobacteriati</taxon>
        <taxon>Methanobacteriota</taxon>
        <taxon>Stenosarchaea group</taxon>
        <taxon>Halobacteria</taxon>
        <taxon>Halobacteriales</taxon>
        <taxon>Halobacteriaceae</taxon>
        <taxon>Halobacterium</taxon>
    </lineage>
</organism>
<keyword evidence="2" id="KW-1185">Reference proteome</keyword>
<proteinExistence type="predicted"/>
<reference evidence="1 2" key="1">
    <citation type="submission" date="2016-10" db="EMBL/GenBank/DDBJ databases">
        <authorList>
            <person name="de Groot N.N."/>
        </authorList>
    </citation>
    <scope>NUCLEOTIDE SEQUENCE [LARGE SCALE GENOMIC DNA]</scope>
    <source>
        <strain evidence="1 2">CGMCC 1.5337</strain>
    </source>
</reference>
<accession>A0A1I0MTZ9</accession>
<dbReference type="InterPro" id="IPR029044">
    <property type="entry name" value="Nucleotide-diphossugar_trans"/>
</dbReference>
<dbReference type="Proteomes" id="UP000198518">
    <property type="component" value="Unassembled WGS sequence"/>
</dbReference>
<keyword evidence="1" id="KW-0548">Nucleotidyltransferase</keyword>
<dbReference type="RefSeq" id="WP_089667461.1">
    <property type="nucleotide sequence ID" value="NZ_FOJA01000001.1"/>
</dbReference>
<dbReference type="EMBL" id="FOJA01000001">
    <property type="protein sequence ID" value="SEV91831.1"/>
    <property type="molecule type" value="Genomic_DNA"/>
</dbReference>